<protein>
    <submittedName>
        <fullName evidence="2">Uncharacterized protein</fullName>
    </submittedName>
</protein>
<gene>
    <name evidence="2" type="ORF">L202_03285</name>
</gene>
<comment type="caution">
    <text evidence="2">The sequence shown here is derived from an EMBL/GenBank/DDBJ whole genome shotgun (WGS) entry which is preliminary data.</text>
</comment>
<dbReference type="AlphaFoldDB" id="A0A1E3HUU5"/>
<reference evidence="2 3" key="1">
    <citation type="submission" date="2016-06" db="EMBL/GenBank/DDBJ databases">
        <title>Evolution of pathogenesis and genome organization in the Tremellales.</title>
        <authorList>
            <person name="Cuomo C."/>
            <person name="Litvintseva A."/>
            <person name="Heitman J."/>
            <person name="Chen Y."/>
            <person name="Sun S."/>
            <person name="Springer D."/>
            <person name="Dromer F."/>
            <person name="Young S."/>
            <person name="Zeng Q."/>
            <person name="Chapman S."/>
            <person name="Gujja S."/>
            <person name="Saif S."/>
            <person name="Birren B."/>
        </authorList>
    </citation>
    <scope>NUCLEOTIDE SEQUENCE [LARGE SCALE GENOMIC DNA]</scope>
    <source>
        <strain evidence="2 3">CBS 6039</strain>
    </source>
</reference>
<dbReference type="GeneID" id="30154594"/>
<name>A0A1E3HUU5_9TREE</name>
<dbReference type="Proteomes" id="UP000094065">
    <property type="component" value="Unassembled WGS sequence"/>
</dbReference>
<organism evidence="2 3">
    <name type="scientific">Cryptococcus amylolentus CBS 6039</name>
    <dbReference type="NCBI Taxonomy" id="1295533"/>
    <lineage>
        <taxon>Eukaryota</taxon>
        <taxon>Fungi</taxon>
        <taxon>Dikarya</taxon>
        <taxon>Basidiomycota</taxon>
        <taxon>Agaricomycotina</taxon>
        <taxon>Tremellomycetes</taxon>
        <taxon>Tremellales</taxon>
        <taxon>Cryptococcaceae</taxon>
        <taxon>Cryptococcus</taxon>
    </lineage>
</organism>
<feature type="region of interest" description="Disordered" evidence="1">
    <location>
        <begin position="1"/>
        <end position="42"/>
    </location>
</feature>
<feature type="compositionally biased region" description="Basic and acidic residues" evidence="1">
    <location>
        <begin position="18"/>
        <end position="27"/>
    </location>
</feature>
<sequence length="100" mass="11417">MSVHDKNSSVVEEEVEEEVVKDAKDGENSSTVNEEDVEDAEDVEDFQYFEEDVEEESSGYLYSDNELLIPAEEQGNIMGRQTLKGARNSHSNRPLARERY</sequence>
<proteinExistence type="predicted"/>
<evidence type="ECO:0000313" key="3">
    <source>
        <dbReference type="Proteomes" id="UP000094065"/>
    </source>
</evidence>
<dbReference type="RefSeq" id="XP_018994118.1">
    <property type="nucleotide sequence ID" value="XM_019137092.1"/>
</dbReference>
<evidence type="ECO:0000313" key="2">
    <source>
        <dbReference type="EMBL" id="ODN79271.1"/>
    </source>
</evidence>
<dbReference type="EMBL" id="AWGJ01000005">
    <property type="protein sequence ID" value="ODN79271.1"/>
    <property type="molecule type" value="Genomic_DNA"/>
</dbReference>
<evidence type="ECO:0000256" key="1">
    <source>
        <dbReference type="SAM" id="MobiDB-lite"/>
    </source>
</evidence>
<feature type="compositionally biased region" description="Acidic residues" evidence="1">
    <location>
        <begin position="33"/>
        <end position="42"/>
    </location>
</feature>
<keyword evidence="3" id="KW-1185">Reference proteome</keyword>
<accession>A0A1E3HUU5</accession>
<feature type="region of interest" description="Disordered" evidence="1">
    <location>
        <begin position="79"/>
        <end position="100"/>
    </location>
</feature>